<evidence type="ECO:0000313" key="2">
    <source>
        <dbReference type="Proteomes" id="UP000269940"/>
    </source>
</evidence>
<dbReference type="EMBL" id="MH746814">
    <property type="protein sequence ID" value="AYD82357.1"/>
    <property type="molecule type" value="Genomic_DNA"/>
</dbReference>
<sequence length="189" mass="20612">MSVSVLDPSKLSLTVLGCQVEGFSKGSFVSVEKTDPTFSTRTSLKGSKLAGRNKFKDYTLTFSLDNTAGANIWLHAIYKIQEAYGVIFPVPVIYKDLNGTSSFFCPAVIIQEPRLEQGSEVYPTEWTFICPRGASTIGGSNIDSKVSDILSTVSALIQAASLLDINVSEISNIANKIRDRATSTWRNLF</sequence>
<evidence type="ECO:0000313" key="1">
    <source>
        <dbReference type="EMBL" id="AYD82357.1"/>
    </source>
</evidence>
<organism evidence="1 2">
    <name type="scientific">Acinetobacter phage vB_AbaM_B09_Aci05</name>
    <dbReference type="NCBI Taxonomy" id="2315458"/>
    <lineage>
        <taxon>Viruses</taxon>
        <taxon>Duplodnaviria</taxon>
        <taxon>Heunggongvirae</taxon>
        <taxon>Uroviricota</taxon>
        <taxon>Caudoviricetes</taxon>
        <taxon>Saclayvirus</taxon>
        <taxon>Saclayvirus Aci05</taxon>
    </lineage>
</organism>
<reference evidence="1 2" key="1">
    <citation type="submission" date="2018-08" db="EMBL/GenBank/DDBJ databases">
        <title>Complete genome sequence of five Acinetobacter baumannii phages from Abidjan, Cote d'Ivoire.</title>
        <authorList>
            <person name="Essoh C."/>
            <person name="Vernadet J.-P."/>
            <person name="Vergnaud G."/>
            <person name="Resch G."/>
            <person name="Pourcel C."/>
        </authorList>
    </citation>
    <scope>NUCLEOTIDE SEQUENCE [LARGE SCALE GENOMIC DNA]</scope>
</reference>
<keyword evidence="2" id="KW-1185">Reference proteome</keyword>
<gene>
    <name evidence="1" type="ORF">Aci05_039</name>
</gene>
<protein>
    <submittedName>
        <fullName evidence="1">Uncharacterized protein</fullName>
    </submittedName>
</protein>
<dbReference type="Proteomes" id="UP000269940">
    <property type="component" value="Segment"/>
</dbReference>
<accession>A0A386KBA9</accession>
<name>A0A386KBA9_9CAUD</name>
<proteinExistence type="predicted"/>